<keyword evidence="1" id="KW-0472">Membrane</keyword>
<organism evidence="2 3">
    <name type="scientific">Protopolystoma xenopodis</name>
    <dbReference type="NCBI Taxonomy" id="117903"/>
    <lineage>
        <taxon>Eukaryota</taxon>
        <taxon>Metazoa</taxon>
        <taxon>Spiralia</taxon>
        <taxon>Lophotrochozoa</taxon>
        <taxon>Platyhelminthes</taxon>
        <taxon>Monogenea</taxon>
        <taxon>Polyopisthocotylea</taxon>
        <taxon>Polystomatidea</taxon>
        <taxon>Polystomatidae</taxon>
        <taxon>Protopolystoma</taxon>
    </lineage>
</organism>
<keyword evidence="3" id="KW-1185">Reference proteome</keyword>
<dbReference type="Proteomes" id="UP000784294">
    <property type="component" value="Unassembled WGS sequence"/>
</dbReference>
<keyword evidence="1" id="KW-1133">Transmembrane helix</keyword>
<protein>
    <submittedName>
        <fullName evidence="2">Uncharacterized protein</fullName>
    </submittedName>
</protein>
<accession>A0A3S5FFG7</accession>
<comment type="caution">
    <text evidence="2">The sequence shown here is derived from an EMBL/GenBank/DDBJ whole genome shotgun (WGS) entry which is preliminary data.</text>
</comment>
<keyword evidence="1" id="KW-0812">Transmembrane</keyword>
<evidence type="ECO:0000256" key="1">
    <source>
        <dbReference type="SAM" id="Phobius"/>
    </source>
</evidence>
<proteinExistence type="predicted"/>
<reference evidence="2" key="1">
    <citation type="submission" date="2018-11" db="EMBL/GenBank/DDBJ databases">
        <authorList>
            <consortium name="Pathogen Informatics"/>
        </authorList>
    </citation>
    <scope>NUCLEOTIDE SEQUENCE</scope>
</reference>
<dbReference type="EMBL" id="CAAALY010125351">
    <property type="protein sequence ID" value="VEL31686.1"/>
    <property type="molecule type" value="Genomic_DNA"/>
</dbReference>
<gene>
    <name evidence="2" type="ORF">PXEA_LOCUS25126</name>
</gene>
<evidence type="ECO:0000313" key="2">
    <source>
        <dbReference type="EMBL" id="VEL31686.1"/>
    </source>
</evidence>
<dbReference type="AlphaFoldDB" id="A0A3S5FFG7"/>
<sequence>MCACRPVKLSDFVAPCWPRRGRLKYAQTSSVGASFQAVSCQEASRSGAHQSHALGDRFRDLSGPHCDGHRERLEVRGFCFGQSRLKPLLSCVCVCVIVGIVHFWYQMVVITK</sequence>
<feature type="transmembrane region" description="Helical" evidence="1">
    <location>
        <begin position="88"/>
        <end position="105"/>
    </location>
</feature>
<name>A0A3S5FFG7_9PLAT</name>
<evidence type="ECO:0000313" key="3">
    <source>
        <dbReference type="Proteomes" id="UP000784294"/>
    </source>
</evidence>